<sequence length="65" mass="7226">MAVALARFPSDLKHVLDRDATVEAPQDQPDVNSRIVTVVTFADERSIDEVVKKCLNSLDLFGQKL</sequence>
<gene>
    <name evidence="1" type="ORF">SAMN04487926_1426</name>
</gene>
<proteinExistence type="predicted"/>
<comment type="caution">
    <text evidence="1">The sequence shown here is derived from an EMBL/GenBank/DDBJ whole genome shotgun (WGS) entry which is preliminary data.</text>
</comment>
<evidence type="ECO:0000313" key="1">
    <source>
        <dbReference type="EMBL" id="SDJ30368.1"/>
    </source>
</evidence>
<accession>A0A7Z7FMW3</accession>
<reference evidence="1" key="1">
    <citation type="submission" date="2016-10" db="EMBL/GenBank/DDBJ databases">
        <authorList>
            <person name="Varghese N."/>
            <person name="Submissions S."/>
        </authorList>
    </citation>
    <scope>NUCLEOTIDE SEQUENCE [LARGE SCALE GENOMIC DNA]</scope>
    <source>
        <strain evidence="1">YR281</strain>
    </source>
</reference>
<evidence type="ECO:0000313" key="2">
    <source>
        <dbReference type="Proteomes" id="UP000198900"/>
    </source>
</evidence>
<dbReference type="EMBL" id="FNDI01000042">
    <property type="protein sequence ID" value="SDJ30368.1"/>
    <property type="molecule type" value="Genomic_DNA"/>
</dbReference>
<name>A0A7Z7FMW3_9BURK</name>
<dbReference type="RefSeq" id="WP_091789768.1">
    <property type="nucleotide sequence ID" value="NZ_FNDI01000042.1"/>
</dbReference>
<organism evidence="1 2">
    <name type="scientific">Paraburkholderia steynii</name>
    <dbReference type="NCBI Taxonomy" id="1245441"/>
    <lineage>
        <taxon>Bacteria</taxon>
        <taxon>Pseudomonadati</taxon>
        <taxon>Pseudomonadota</taxon>
        <taxon>Betaproteobacteria</taxon>
        <taxon>Burkholderiales</taxon>
        <taxon>Burkholderiaceae</taxon>
        <taxon>Paraburkholderia</taxon>
    </lineage>
</organism>
<dbReference type="AlphaFoldDB" id="A0A7Z7FMW3"/>
<keyword evidence="2" id="KW-1185">Reference proteome</keyword>
<dbReference type="Proteomes" id="UP000198900">
    <property type="component" value="Unassembled WGS sequence"/>
</dbReference>
<protein>
    <submittedName>
        <fullName evidence="1">Uncharacterized protein</fullName>
    </submittedName>
</protein>